<gene>
    <name evidence="1" type="ORF">I5U16_22555</name>
</gene>
<keyword evidence="2" id="KW-1185">Reference proteome</keyword>
<protein>
    <recommendedName>
        <fullName evidence="3">Iron-containing redox enzyme family protein</fullName>
    </recommendedName>
</protein>
<evidence type="ECO:0008006" key="3">
    <source>
        <dbReference type="Google" id="ProtNLM"/>
    </source>
</evidence>
<name>A0ABS0M5Q1_9GAMM</name>
<sequence length="234" mass="26938">MKTVLQHIEINKESYAQLPLFEFLRDERRTPQERLAFLPHIAFFIMAFSDLNKFVLRDETPSIDSYQRKVNAHTYEDDHHWPWYLEDLHKLGYNRSATLAAHLEGLWSDGTRENRLLTYRLCALISSLSGLERIVVIEAIEATGNVLFGLTTPLANRIQQATGVELRYCGEFHLALETGHAQHQGQDDLAETTLTDAVRQRCITHVDRVFAWFGDFTHEMLANIKASERLANPC</sequence>
<comment type="caution">
    <text evidence="1">The sequence shown here is derived from an EMBL/GenBank/DDBJ whole genome shotgun (WGS) entry which is preliminary data.</text>
</comment>
<evidence type="ECO:0000313" key="1">
    <source>
        <dbReference type="EMBL" id="MBH1922937.1"/>
    </source>
</evidence>
<organism evidence="1 2">
    <name type="scientific">Serratia surfactantfaciens</name>
    <dbReference type="NCBI Taxonomy" id="2741499"/>
    <lineage>
        <taxon>Bacteria</taxon>
        <taxon>Pseudomonadati</taxon>
        <taxon>Pseudomonadota</taxon>
        <taxon>Gammaproteobacteria</taxon>
        <taxon>Enterobacterales</taxon>
        <taxon>Yersiniaceae</taxon>
        <taxon>Serratia</taxon>
    </lineage>
</organism>
<reference evidence="1 2" key="1">
    <citation type="submission" date="2020-11" db="EMBL/GenBank/DDBJ databases">
        <title>Enhanced detection system for hospital associated transmission using whole genome sequencing surveillance.</title>
        <authorList>
            <person name="Harrison L.H."/>
            <person name="Van Tyne D."/>
            <person name="Marsh J.W."/>
            <person name="Griffith M.P."/>
            <person name="Snyder D.J."/>
            <person name="Cooper V.S."/>
            <person name="Mustapha M."/>
        </authorList>
    </citation>
    <scope>NUCLEOTIDE SEQUENCE [LARGE SCALE GENOMIC DNA]</scope>
    <source>
        <strain evidence="1 2">SER00227</strain>
    </source>
</reference>
<dbReference type="Gene3D" id="1.20.910.10">
    <property type="entry name" value="Heme oxygenase-like"/>
    <property type="match status" value="1"/>
</dbReference>
<dbReference type="EMBL" id="JADUMB010000011">
    <property type="protein sequence ID" value="MBH1922937.1"/>
    <property type="molecule type" value="Genomic_DNA"/>
</dbReference>
<dbReference type="RefSeq" id="WP_019455350.1">
    <property type="nucleotide sequence ID" value="NZ_JADUMB010000011.1"/>
</dbReference>
<proteinExistence type="predicted"/>
<dbReference type="Proteomes" id="UP000635335">
    <property type="component" value="Unassembled WGS sequence"/>
</dbReference>
<accession>A0ABS0M5Q1</accession>
<dbReference type="InterPro" id="IPR016084">
    <property type="entry name" value="Haem_Oase-like_multi-hlx"/>
</dbReference>
<evidence type="ECO:0000313" key="2">
    <source>
        <dbReference type="Proteomes" id="UP000635335"/>
    </source>
</evidence>